<evidence type="ECO:0000313" key="2">
    <source>
        <dbReference type="Proteomes" id="UP000244005"/>
    </source>
</evidence>
<dbReference type="Gramene" id="Mp4g02770.1">
    <property type="protein sequence ID" value="Mp4g02770.1.cds"/>
    <property type="gene ID" value="Mp4g02770"/>
</dbReference>
<proteinExistence type="predicted"/>
<dbReference type="EMBL" id="KZ772752">
    <property type="protein sequence ID" value="PTQ34398.1"/>
    <property type="molecule type" value="Genomic_DNA"/>
</dbReference>
<name>A0A2R6WKL3_MARPO</name>
<reference evidence="2" key="1">
    <citation type="journal article" date="2017" name="Cell">
        <title>Insights into land plant evolution garnered from the Marchantia polymorpha genome.</title>
        <authorList>
            <person name="Bowman J.L."/>
            <person name="Kohchi T."/>
            <person name="Yamato K.T."/>
            <person name="Jenkins J."/>
            <person name="Shu S."/>
            <person name="Ishizaki K."/>
            <person name="Yamaoka S."/>
            <person name="Nishihama R."/>
            <person name="Nakamura Y."/>
            <person name="Berger F."/>
            <person name="Adam C."/>
            <person name="Aki S.S."/>
            <person name="Althoff F."/>
            <person name="Araki T."/>
            <person name="Arteaga-Vazquez M.A."/>
            <person name="Balasubrmanian S."/>
            <person name="Barry K."/>
            <person name="Bauer D."/>
            <person name="Boehm C.R."/>
            <person name="Briginshaw L."/>
            <person name="Caballero-Perez J."/>
            <person name="Catarino B."/>
            <person name="Chen F."/>
            <person name="Chiyoda S."/>
            <person name="Chovatia M."/>
            <person name="Davies K.M."/>
            <person name="Delmans M."/>
            <person name="Demura T."/>
            <person name="Dierschke T."/>
            <person name="Dolan L."/>
            <person name="Dorantes-Acosta A.E."/>
            <person name="Eklund D.M."/>
            <person name="Florent S.N."/>
            <person name="Flores-Sandoval E."/>
            <person name="Fujiyama A."/>
            <person name="Fukuzawa H."/>
            <person name="Galik B."/>
            <person name="Grimanelli D."/>
            <person name="Grimwood J."/>
            <person name="Grossniklaus U."/>
            <person name="Hamada T."/>
            <person name="Haseloff J."/>
            <person name="Hetherington A.J."/>
            <person name="Higo A."/>
            <person name="Hirakawa Y."/>
            <person name="Hundley H.N."/>
            <person name="Ikeda Y."/>
            <person name="Inoue K."/>
            <person name="Inoue S.I."/>
            <person name="Ishida S."/>
            <person name="Jia Q."/>
            <person name="Kakita M."/>
            <person name="Kanazawa T."/>
            <person name="Kawai Y."/>
            <person name="Kawashima T."/>
            <person name="Kennedy M."/>
            <person name="Kinose K."/>
            <person name="Kinoshita T."/>
            <person name="Kohara Y."/>
            <person name="Koide E."/>
            <person name="Komatsu K."/>
            <person name="Kopischke S."/>
            <person name="Kubo M."/>
            <person name="Kyozuka J."/>
            <person name="Lagercrantz U."/>
            <person name="Lin S.S."/>
            <person name="Lindquist E."/>
            <person name="Lipzen A.M."/>
            <person name="Lu C.W."/>
            <person name="De Luna E."/>
            <person name="Martienssen R.A."/>
            <person name="Minamino N."/>
            <person name="Mizutani M."/>
            <person name="Mizutani M."/>
            <person name="Mochizuki N."/>
            <person name="Monte I."/>
            <person name="Mosher R."/>
            <person name="Nagasaki H."/>
            <person name="Nakagami H."/>
            <person name="Naramoto S."/>
            <person name="Nishitani K."/>
            <person name="Ohtani M."/>
            <person name="Okamoto T."/>
            <person name="Okumura M."/>
            <person name="Phillips J."/>
            <person name="Pollak B."/>
            <person name="Reinders A."/>
            <person name="Rovekamp M."/>
            <person name="Sano R."/>
            <person name="Sawa S."/>
            <person name="Schmid M.W."/>
            <person name="Shirakawa M."/>
            <person name="Solano R."/>
            <person name="Spunde A."/>
            <person name="Suetsugu N."/>
            <person name="Sugano S."/>
            <person name="Sugiyama A."/>
            <person name="Sun R."/>
            <person name="Suzuki Y."/>
            <person name="Takenaka M."/>
            <person name="Takezawa D."/>
            <person name="Tomogane H."/>
            <person name="Tsuzuki M."/>
            <person name="Ueda T."/>
            <person name="Umeda M."/>
            <person name="Ward J.M."/>
            <person name="Watanabe Y."/>
            <person name="Yazaki K."/>
            <person name="Yokoyama R."/>
            <person name="Yoshitake Y."/>
            <person name="Yotsui I."/>
            <person name="Zachgo S."/>
            <person name="Schmutz J."/>
        </authorList>
    </citation>
    <scope>NUCLEOTIDE SEQUENCE [LARGE SCALE GENOMIC DNA]</scope>
    <source>
        <strain evidence="2">Tak-1</strain>
    </source>
</reference>
<keyword evidence="2" id="KW-1185">Reference proteome</keyword>
<sequence length="70" mass="7702">MAAITGAVRGIYLRRPTLKDSETISLGTRRWTSQQPTYNGTNCFFLSRRATGKAWGNGLLGSSTSVTRYT</sequence>
<evidence type="ECO:0000313" key="1">
    <source>
        <dbReference type="EMBL" id="PTQ34398.1"/>
    </source>
</evidence>
<dbReference type="Proteomes" id="UP000244005">
    <property type="component" value="Unassembled WGS sequence"/>
</dbReference>
<organism evidence="1 2">
    <name type="scientific">Marchantia polymorpha</name>
    <name type="common">Common liverwort</name>
    <name type="synonym">Marchantia aquatica</name>
    <dbReference type="NCBI Taxonomy" id="3197"/>
    <lineage>
        <taxon>Eukaryota</taxon>
        <taxon>Viridiplantae</taxon>
        <taxon>Streptophyta</taxon>
        <taxon>Embryophyta</taxon>
        <taxon>Marchantiophyta</taxon>
        <taxon>Marchantiopsida</taxon>
        <taxon>Marchantiidae</taxon>
        <taxon>Marchantiales</taxon>
        <taxon>Marchantiaceae</taxon>
        <taxon>Marchantia</taxon>
    </lineage>
</organism>
<accession>A0A2R6WKL3</accession>
<dbReference type="AlphaFoldDB" id="A0A2R6WKL3"/>
<protein>
    <submittedName>
        <fullName evidence="1">Uncharacterized protein</fullName>
    </submittedName>
</protein>
<gene>
    <name evidence="1" type="ORF">MARPO_0080s0022</name>
</gene>